<protein>
    <recommendedName>
        <fullName evidence="4">Pal1 cell morphology protein</fullName>
    </recommendedName>
</protein>
<dbReference type="Pfam" id="PF08316">
    <property type="entry name" value="Pal1"/>
    <property type="match status" value="1"/>
</dbReference>
<dbReference type="Proteomes" id="UP000007115">
    <property type="component" value="Unassembled WGS sequence"/>
</dbReference>
<dbReference type="RefSeq" id="XP_013959638.1">
    <property type="nucleotide sequence ID" value="XM_014104163.1"/>
</dbReference>
<evidence type="ECO:0000313" key="2">
    <source>
        <dbReference type="EMBL" id="EHK25431.1"/>
    </source>
</evidence>
<feature type="compositionally biased region" description="Basic residues" evidence="1">
    <location>
        <begin position="411"/>
        <end position="420"/>
    </location>
</feature>
<dbReference type="GO" id="GO:0005737">
    <property type="term" value="C:cytoplasm"/>
    <property type="evidence" value="ECO:0007669"/>
    <property type="project" value="TreeGrafter"/>
</dbReference>
<evidence type="ECO:0008006" key="4">
    <source>
        <dbReference type="Google" id="ProtNLM"/>
    </source>
</evidence>
<gene>
    <name evidence="2" type="ORF">TRIVIDRAFT_79303</name>
</gene>
<feature type="compositionally biased region" description="Polar residues" evidence="1">
    <location>
        <begin position="381"/>
        <end position="403"/>
    </location>
</feature>
<dbReference type="VEuPathDB" id="FungiDB:TRIVIDRAFT_79303"/>
<dbReference type="HOGENOM" id="CLU_037771_1_0_1"/>
<feature type="compositionally biased region" description="Basic and acidic residues" evidence="1">
    <location>
        <begin position="314"/>
        <end position="329"/>
    </location>
</feature>
<evidence type="ECO:0000256" key="1">
    <source>
        <dbReference type="SAM" id="MobiDB-lite"/>
    </source>
</evidence>
<accession>G9MIW5</accession>
<proteinExistence type="predicted"/>
<feature type="region of interest" description="Disordered" evidence="1">
    <location>
        <begin position="20"/>
        <end position="187"/>
    </location>
</feature>
<name>G9MIW5_HYPVG</name>
<dbReference type="EMBL" id="ABDF02000003">
    <property type="protein sequence ID" value="EHK25431.1"/>
    <property type="molecule type" value="Genomic_DNA"/>
</dbReference>
<feature type="compositionally biased region" description="Basic residues" evidence="1">
    <location>
        <begin position="361"/>
        <end position="373"/>
    </location>
</feature>
<feature type="region of interest" description="Disordered" evidence="1">
    <location>
        <begin position="298"/>
        <end position="420"/>
    </location>
</feature>
<dbReference type="GeneID" id="25798064"/>
<dbReference type="InParanoid" id="G9MIW5"/>
<dbReference type="eggNOG" id="ENOG502RB1B">
    <property type="taxonomic scope" value="Eukaryota"/>
</dbReference>
<dbReference type="OMA" id="GDYRRWP"/>
<dbReference type="PANTHER" id="PTHR28307">
    <property type="entry name" value="PROTEIN PAL1"/>
    <property type="match status" value="1"/>
</dbReference>
<feature type="compositionally biased region" description="Low complexity" evidence="1">
    <location>
        <begin position="55"/>
        <end position="72"/>
    </location>
</feature>
<feature type="compositionally biased region" description="Polar residues" evidence="1">
    <location>
        <begin position="126"/>
        <end position="136"/>
    </location>
</feature>
<dbReference type="PANTHER" id="PTHR28307:SF1">
    <property type="entry name" value="PAL1 CELL MORPHOLOGY PROTEIN"/>
    <property type="match status" value="1"/>
</dbReference>
<feature type="compositionally biased region" description="Pro residues" evidence="1">
    <location>
        <begin position="89"/>
        <end position="99"/>
    </location>
</feature>
<comment type="caution">
    <text evidence="2">The sequence shown here is derived from an EMBL/GenBank/DDBJ whole genome shotgun (WGS) entry which is preliminary data.</text>
</comment>
<organism evidence="2 3">
    <name type="scientific">Hypocrea virens (strain Gv29-8 / FGSC 10586)</name>
    <name type="common">Gliocladium virens</name>
    <name type="synonym">Trichoderma virens</name>
    <dbReference type="NCBI Taxonomy" id="413071"/>
    <lineage>
        <taxon>Eukaryota</taxon>
        <taxon>Fungi</taxon>
        <taxon>Dikarya</taxon>
        <taxon>Ascomycota</taxon>
        <taxon>Pezizomycotina</taxon>
        <taxon>Sordariomycetes</taxon>
        <taxon>Hypocreomycetidae</taxon>
        <taxon>Hypocreales</taxon>
        <taxon>Hypocreaceae</taxon>
        <taxon>Trichoderma</taxon>
    </lineage>
</organism>
<evidence type="ECO:0000313" key="3">
    <source>
        <dbReference type="Proteomes" id="UP000007115"/>
    </source>
</evidence>
<dbReference type="AlphaFoldDB" id="G9MIW5"/>
<dbReference type="OrthoDB" id="5389892at2759"/>
<feature type="compositionally biased region" description="Polar residues" evidence="1">
    <location>
        <begin position="145"/>
        <end position="159"/>
    </location>
</feature>
<dbReference type="InterPro" id="IPR013226">
    <property type="entry name" value="Pal1"/>
</dbReference>
<sequence>MADSDGIDKDWARKYILDPLTAPEPSEETGLGSSHYNPHRISVQALPSHTRQRPNSSSTSGSRSSNSNLRGSYPAANADHTLSLRKRLPPPPSASPDPPSLGSNCRPMMHSSVAANPEDDFHPTNPFASPQPSSSKVLGRHASMNPHNHSASESVNYNQPGAHRQGHNRSRTQSLGERFPGDMSHRPLDIIRSDTRAADRHRRHRPRVSETDIIDTLDTIGGIYHHGGPYDATLRSRNLDPRTSPVAAVQESNMEALRATPREYVMDSLRHHVPLQGTSTIPSGDFDYRGSRMSYEEGADLMREPDAPGGPYKRWADTKYHPDDLKGKGEPSYSLERALKEKKRAKNGEPDEIEMQSGLHSRNRHSKTSKHQRSITVALHGTSSSTGNAYNNNDLQRRNSTGKKISDSLKRRWGSIRGRK</sequence>
<keyword evidence="3" id="KW-1185">Reference proteome</keyword>
<reference evidence="2 3" key="1">
    <citation type="journal article" date="2011" name="Genome Biol.">
        <title>Comparative genome sequence analysis underscores mycoparasitism as the ancestral life style of Trichoderma.</title>
        <authorList>
            <person name="Kubicek C.P."/>
            <person name="Herrera-Estrella A."/>
            <person name="Seidl-Seiboth V."/>
            <person name="Martinez D.A."/>
            <person name="Druzhinina I.S."/>
            <person name="Thon M."/>
            <person name="Zeilinger S."/>
            <person name="Casas-Flores S."/>
            <person name="Horwitz B.A."/>
            <person name="Mukherjee P.K."/>
            <person name="Mukherjee M."/>
            <person name="Kredics L."/>
            <person name="Alcaraz L.D."/>
            <person name="Aerts A."/>
            <person name="Antal Z."/>
            <person name="Atanasova L."/>
            <person name="Cervantes-Badillo M.G."/>
            <person name="Challacombe J."/>
            <person name="Chertkov O."/>
            <person name="McCluskey K."/>
            <person name="Coulpier F."/>
            <person name="Deshpande N."/>
            <person name="von Doehren H."/>
            <person name="Ebbole D.J."/>
            <person name="Esquivel-Naranjo E.U."/>
            <person name="Fekete E."/>
            <person name="Flipphi M."/>
            <person name="Glaser F."/>
            <person name="Gomez-Rodriguez E.Y."/>
            <person name="Gruber S."/>
            <person name="Han C."/>
            <person name="Henrissat B."/>
            <person name="Hermosa R."/>
            <person name="Hernandez-Onate M."/>
            <person name="Karaffa L."/>
            <person name="Kosti I."/>
            <person name="Le Crom S."/>
            <person name="Lindquist E."/>
            <person name="Lucas S."/>
            <person name="Luebeck M."/>
            <person name="Luebeck P.S."/>
            <person name="Margeot A."/>
            <person name="Metz B."/>
            <person name="Misra M."/>
            <person name="Nevalainen H."/>
            <person name="Omann M."/>
            <person name="Packer N."/>
            <person name="Perrone G."/>
            <person name="Uresti-Rivera E.E."/>
            <person name="Salamov A."/>
            <person name="Schmoll M."/>
            <person name="Seiboth B."/>
            <person name="Shapiro H."/>
            <person name="Sukno S."/>
            <person name="Tamayo-Ramos J.A."/>
            <person name="Tisch D."/>
            <person name="Wiest A."/>
            <person name="Wilkinson H.H."/>
            <person name="Zhang M."/>
            <person name="Coutinho P.M."/>
            <person name="Kenerley C.M."/>
            <person name="Monte E."/>
            <person name="Baker S.E."/>
            <person name="Grigoriev I.V."/>
        </authorList>
    </citation>
    <scope>NUCLEOTIDE SEQUENCE [LARGE SCALE GENOMIC DNA]</scope>
    <source>
        <strain evidence="3">Gv29-8 / FGSC 10586</strain>
    </source>
</reference>